<dbReference type="InterPro" id="IPR050905">
    <property type="entry name" value="Plant_NBS-LRR"/>
</dbReference>
<dbReference type="EMBL" id="PKMF04000038">
    <property type="protein sequence ID" value="KAK7856255.1"/>
    <property type="molecule type" value="Genomic_DNA"/>
</dbReference>
<dbReference type="GO" id="GO:0006952">
    <property type="term" value="P:defense response"/>
    <property type="evidence" value="ECO:0007669"/>
    <property type="project" value="UniProtKB-KW"/>
</dbReference>
<comment type="caution">
    <text evidence="3">The sequence shown here is derived from an EMBL/GenBank/DDBJ whole genome shotgun (WGS) entry which is preliminary data.</text>
</comment>
<dbReference type="InterPro" id="IPR042197">
    <property type="entry name" value="Apaf_helical"/>
</dbReference>
<dbReference type="InterPro" id="IPR001611">
    <property type="entry name" value="Leu-rich_rpt"/>
</dbReference>
<evidence type="ECO:0000313" key="3">
    <source>
        <dbReference type="EMBL" id="KAK7856255.1"/>
    </source>
</evidence>
<keyword evidence="2" id="KW-0611">Plant defense</keyword>
<organism evidence="3 4">
    <name type="scientific">Quercus suber</name>
    <name type="common">Cork oak</name>
    <dbReference type="NCBI Taxonomy" id="58331"/>
    <lineage>
        <taxon>Eukaryota</taxon>
        <taxon>Viridiplantae</taxon>
        <taxon>Streptophyta</taxon>
        <taxon>Embryophyta</taxon>
        <taxon>Tracheophyta</taxon>
        <taxon>Spermatophyta</taxon>
        <taxon>Magnoliopsida</taxon>
        <taxon>eudicotyledons</taxon>
        <taxon>Gunneridae</taxon>
        <taxon>Pentapetalae</taxon>
        <taxon>rosids</taxon>
        <taxon>fabids</taxon>
        <taxon>Fagales</taxon>
        <taxon>Fagaceae</taxon>
        <taxon>Quercus</taxon>
    </lineage>
</organism>
<dbReference type="Proteomes" id="UP000237347">
    <property type="component" value="Unassembled WGS sequence"/>
</dbReference>
<dbReference type="PANTHER" id="PTHR33463:SF187">
    <property type="entry name" value="AND NB-ARC DOMAIN DISEASE RESISTANCE PROTEIN, PUTATIVE-RELATED"/>
    <property type="match status" value="1"/>
</dbReference>
<dbReference type="PANTHER" id="PTHR33463">
    <property type="entry name" value="NB-ARC DOMAIN-CONTAINING PROTEIN-RELATED"/>
    <property type="match status" value="1"/>
</dbReference>
<dbReference type="Gene3D" id="1.10.8.430">
    <property type="entry name" value="Helical domain of apoptotic protease-activating factors"/>
    <property type="match status" value="1"/>
</dbReference>
<name>A0AAW0LXZ5_QUESU</name>
<protein>
    <submittedName>
        <fullName evidence="3">Disease resistance protein</fullName>
    </submittedName>
</protein>
<evidence type="ECO:0000256" key="1">
    <source>
        <dbReference type="ARBA" id="ARBA00022741"/>
    </source>
</evidence>
<keyword evidence="1" id="KW-0547">Nucleotide-binding</keyword>
<proteinExistence type="predicted"/>
<dbReference type="GO" id="GO:0000166">
    <property type="term" value="F:nucleotide binding"/>
    <property type="evidence" value="ECO:0007669"/>
    <property type="project" value="UniProtKB-KW"/>
</dbReference>
<dbReference type="Gene3D" id="3.80.10.10">
    <property type="entry name" value="Ribonuclease Inhibitor"/>
    <property type="match status" value="1"/>
</dbReference>
<sequence length="375" mass="42944">MLTPTLIGESTTERVKEEIWACVLDDDVRKIGLYGMGGIEEVLERCAQLPLAIVTIVASFKPLIDDYEWRDALEELRTSVIRTNNREEQIDKEELIEHLIDERINKRMKSRQAEFDRGYTILRKLENACLLEGGNDLYEGMFVKIHDLVRDIVLDIANPQFMVEDRLGLEDFSEGKWREDLVKASLMYKDISTIPPNVSPRNPDLSTLLQGNQSLKNVSESLFEHLYGLKVLDLSYIGIESLSNSFFSLENLTTLRLRKCRKLKHVSSLAKLTTLRNLDLGETGITEVLDGLNMLVNLKFLNLDMLGLKVMPPGILLKISHLQYLAVSWHSKATVVDGEERASLKELETFACHFDDVDKFSMYIRSLENRRLACY</sequence>
<evidence type="ECO:0000313" key="4">
    <source>
        <dbReference type="Proteomes" id="UP000237347"/>
    </source>
</evidence>
<gene>
    <name evidence="3" type="ORF">CFP56_024506</name>
</gene>
<evidence type="ECO:0000256" key="2">
    <source>
        <dbReference type="ARBA" id="ARBA00022821"/>
    </source>
</evidence>
<dbReference type="InterPro" id="IPR032675">
    <property type="entry name" value="LRR_dom_sf"/>
</dbReference>
<reference evidence="3 4" key="1">
    <citation type="journal article" date="2018" name="Sci. Data">
        <title>The draft genome sequence of cork oak.</title>
        <authorList>
            <person name="Ramos A.M."/>
            <person name="Usie A."/>
            <person name="Barbosa P."/>
            <person name="Barros P.M."/>
            <person name="Capote T."/>
            <person name="Chaves I."/>
            <person name="Simoes F."/>
            <person name="Abreu I."/>
            <person name="Carrasquinho I."/>
            <person name="Faro C."/>
            <person name="Guimaraes J.B."/>
            <person name="Mendonca D."/>
            <person name="Nobrega F."/>
            <person name="Rodrigues L."/>
            <person name="Saibo N.J.M."/>
            <person name="Varela M.C."/>
            <person name="Egas C."/>
            <person name="Matos J."/>
            <person name="Miguel C.M."/>
            <person name="Oliveira M.M."/>
            <person name="Ricardo C.P."/>
            <person name="Goncalves S."/>
        </authorList>
    </citation>
    <scope>NUCLEOTIDE SEQUENCE [LARGE SCALE GENOMIC DNA]</scope>
    <source>
        <strain evidence="4">cv. HL8</strain>
    </source>
</reference>
<dbReference type="AlphaFoldDB" id="A0AAW0LXZ5"/>
<dbReference type="Pfam" id="PF13855">
    <property type="entry name" value="LRR_8"/>
    <property type="match status" value="1"/>
</dbReference>
<dbReference type="SUPFAM" id="SSF52058">
    <property type="entry name" value="L domain-like"/>
    <property type="match status" value="1"/>
</dbReference>
<accession>A0AAW0LXZ5</accession>
<keyword evidence="4" id="KW-1185">Reference proteome</keyword>